<sequence>MGFLGILETVSTGVPGTLKLDERPASDISLEETIHLKHGNGKYAHIVLAPQPSDDFNEPLNWHPLKKLTATLIVGFGACLYAAVYGRLLDAGNVQVAADLQRPLQDIIRTSAWQLLIAGALGPFVSAAARKFGKRPVFILSSIFGLTGSIVGATATSFDGFLAARLIQGVSMTAYESLIASMLGDLYFVHERGFYVAIVGFVLAVVANLAPTVCGPITYKLGWRYLFYLCIAFSACQLILLVLFVPETQYHRSGNSSTTSCSDTDTSGEVVTGSVQKDKATSSDSEEGLQASEWSSQDAPKNSFWRGLAVFNETYCKENLVQLLVGPFAVCMNLAVFWSVLVSAFLTATYVVQASLMAQIFAAPPYLLNAAGIGYLFLGPFIGGVLGSIAFAMLMDPIVRYCSRRNAGIYEPEYRLLGLIAGVLVGGGLLGFGRLAQDGKSYYITATMQALAMFGEVTANDSLYAYALDAFGGLSDEIFVVSMVFKNLAFFGFSYFVSSWTASAGPAEVFDVFGGISLGVVASGAVVFVYGKRYRAYWAEHNLVELFHVTKSAAW</sequence>
<feature type="region of interest" description="Disordered" evidence="5">
    <location>
        <begin position="253"/>
        <end position="295"/>
    </location>
</feature>
<feature type="compositionally biased region" description="Low complexity" evidence="5">
    <location>
        <begin position="256"/>
        <end position="267"/>
    </location>
</feature>
<evidence type="ECO:0000256" key="3">
    <source>
        <dbReference type="ARBA" id="ARBA00022989"/>
    </source>
</evidence>
<comment type="caution">
    <text evidence="8">The sequence shown here is derived from an EMBL/GenBank/DDBJ whole genome shotgun (WGS) entry which is preliminary data.</text>
</comment>
<dbReference type="PANTHER" id="PTHR23502">
    <property type="entry name" value="MAJOR FACILITATOR SUPERFAMILY"/>
    <property type="match status" value="1"/>
</dbReference>
<feature type="transmembrane region" description="Helical" evidence="6">
    <location>
        <begin position="478"/>
        <end position="497"/>
    </location>
</feature>
<dbReference type="AlphaFoldDB" id="A0AAI8Z8R0"/>
<keyword evidence="3 6" id="KW-1133">Transmembrane helix</keyword>
<name>A0AAI8Z8R0_9PEZI</name>
<dbReference type="Gene3D" id="1.20.1250.20">
    <property type="entry name" value="MFS general substrate transporter like domains"/>
    <property type="match status" value="1"/>
</dbReference>
<feature type="transmembrane region" description="Helical" evidence="6">
    <location>
        <begin position="372"/>
        <end position="395"/>
    </location>
</feature>
<feature type="transmembrane region" description="Helical" evidence="6">
    <location>
        <begin position="162"/>
        <end position="183"/>
    </location>
</feature>
<keyword evidence="9" id="KW-1185">Reference proteome</keyword>
<evidence type="ECO:0000259" key="7">
    <source>
        <dbReference type="PROSITE" id="PS50850"/>
    </source>
</evidence>
<evidence type="ECO:0000256" key="5">
    <source>
        <dbReference type="SAM" id="MobiDB-lite"/>
    </source>
</evidence>
<evidence type="ECO:0000256" key="1">
    <source>
        <dbReference type="ARBA" id="ARBA00004141"/>
    </source>
</evidence>
<dbReference type="Proteomes" id="UP001296104">
    <property type="component" value="Unassembled WGS sequence"/>
</dbReference>
<evidence type="ECO:0000313" key="9">
    <source>
        <dbReference type="Proteomes" id="UP001296104"/>
    </source>
</evidence>
<feature type="transmembrane region" description="Helical" evidence="6">
    <location>
        <begin position="137"/>
        <end position="156"/>
    </location>
</feature>
<dbReference type="SUPFAM" id="SSF103473">
    <property type="entry name" value="MFS general substrate transporter"/>
    <property type="match status" value="1"/>
</dbReference>
<feature type="transmembrane region" description="Helical" evidence="6">
    <location>
        <begin position="442"/>
        <end position="466"/>
    </location>
</feature>
<keyword evidence="2 6" id="KW-0812">Transmembrane</keyword>
<feature type="transmembrane region" description="Helical" evidence="6">
    <location>
        <begin position="107"/>
        <end position="125"/>
    </location>
</feature>
<dbReference type="Pfam" id="PF07690">
    <property type="entry name" value="MFS_1"/>
    <property type="match status" value="1"/>
</dbReference>
<evidence type="ECO:0000256" key="2">
    <source>
        <dbReference type="ARBA" id="ARBA00022692"/>
    </source>
</evidence>
<feature type="transmembrane region" description="Helical" evidence="6">
    <location>
        <begin position="509"/>
        <end position="530"/>
    </location>
</feature>
<feature type="transmembrane region" description="Helical" evidence="6">
    <location>
        <begin position="416"/>
        <end position="436"/>
    </location>
</feature>
<dbReference type="EMBL" id="CAVMBE010000118">
    <property type="protein sequence ID" value="CAK4034451.1"/>
    <property type="molecule type" value="Genomic_DNA"/>
</dbReference>
<protein>
    <submittedName>
        <fullName evidence="8">Arabinose efflux permease</fullName>
    </submittedName>
</protein>
<organism evidence="8 9">
    <name type="scientific">Lecanosticta acicola</name>
    <dbReference type="NCBI Taxonomy" id="111012"/>
    <lineage>
        <taxon>Eukaryota</taxon>
        <taxon>Fungi</taxon>
        <taxon>Dikarya</taxon>
        <taxon>Ascomycota</taxon>
        <taxon>Pezizomycotina</taxon>
        <taxon>Dothideomycetes</taxon>
        <taxon>Dothideomycetidae</taxon>
        <taxon>Mycosphaerellales</taxon>
        <taxon>Mycosphaerellaceae</taxon>
        <taxon>Lecanosticta</taxon>
    </lineage>
</organism>
<proteinExistence type="predicted"/>
<evidence type="ECO:0000256" key="6">
    <source>
        <dbReference type="SAM" id="Phobius"/>
    </source>
</evidence>
<dbReference type="InterPro" id="IPR036259">
    <property type="entry name" value="MFS_trans_sf"/>
</dbReference>
<comment type="subcellular location">
    <subcellularLocation>
        <location evidence="1">Membrane</location>
        <topology evidence="1">Multi-pass membrane protein</topology>
    </subcellularLocation>
</comment>
<dbReference type="PROSITE" id="PS50850">
    <property type="entry name" value="MFS"/>
    <property type="match status" value="1"/>
</dbReference>
<feature type="domain" description="Major facilitator superfamily (MFS) profile" evidence="7">
    <location>
        <begin position="70"/>
        <end position="555"/>
    </location>
</feature>
<feature type="transmembrane region" description="Helical" evidence="6">
    <location>
        <begin position="323"/>
        <end position="352"/>
    </location>
</feature>
<dbReference type="InterPro" id="IPR011701">
    <property type="entry name" value="MFS"/>
</dbReference>
<feature type="transmembrane region" description="Helical" evidence="6">
    <location>
        <begin position="225"/>
        <end position="245"/>
    </location>
</feature>
<dbReference type="GO" id="GO:0022857">
    <property type="term" value="F:transmembrane transporter activity"/>
    <property type="evidence" value="ECO:0007669"/>
    <property type="project" value="InterPro"/>
</dbReference>
<dbReference type="InterPro" id="IPR020846">
    <property type="entry name" value="MFS_dom"/>
</dbReference>
<evidence type="ECO:0000256" key="4">
    <source>
        <dbReference type="ARBA" id="ARBA00023136"/>
    </source>
</evidence>
<evidence type="ECO:0000313" key="8">
    <source>
        <dbReference type="EMBL" id="CAK4034451.1"/>
    </source>
</evidence>
<gene>
    <name evidence="8" type="ORF">LECACI_7A009609</name>
</gene>
<keyword evidence="4 6" id="KW-0472">Membrane</keyword>
<reference evidence="8" key="1">
    <citation type="submission" date="2023-11" db="EMBL/GenBank/DDBJ databases">
        <authorList>
            <person name="Alioto T."/>
            <person name="Alioto T."/>
            <person name="Gomez Garrido J."/>
        </authorList>
    </citation>
    <scope>NUCLEOTIDE SEQUENCE</scope>
</reference>
<accession>A0AAI8Z8R0</accession>
<feature type="transmembrane region" description="Helical" evidence="6">
    <location>
        <begin position="195"/>
        <end position="219"/>
    </location>
</feature>
<dbReference type="PANTHER" id="PTHR23502:SF29">
    <property type="entry name" value="TRANSPORTER, PUTATIVE (AFU_ORTHOLOGUE AFUA_6G06680)-RELATED"/>
    <property type="match status" value="1"/>
</dbReference>
<dbReference type="GO" id="GO:0005886">
    <property type="term" value="C:plasma membrane"/>
    <property type="evidence" value="ECO:0007669"/>
    <property type="project" value="TreeGrafter"/>
</dbReference>